<comment type="caution">
    <text evidence="1">The sequence shown here is derived from an EMBL/GenBank/DDBJ whole genome shotgun (WGS) entry which is preliminary data.</text>
</comment>
<organism evidence="1 3">
    <name type="scientific">Jeotgalicoccus coquinae</name>
    <dbReference type="NCBI Taxonomy" id="709509"/>
    <lineage>
        <taxon>Bacteria</taxon>
        <taxon>Bacillati</taxon>
        <taxon>Bacillota</taxon>
        <taxon>Bacilli</taxon>
        <taxon>Bacillales</taxon>
        <taxon>Staphylococcaceae</taxon>
        <taxon>Jeotgalicoccus</taxon>
    </lineage>
</organism>
<dbReference type="AlphaFoldDB" id="A0A6V7RRV8"/>
<evidence type="ECO:0000313" key="2">
    <source>
        <dbReference type="EMBL" id="MBB6424291.1"/>
    </source>
</evidence>
<evidence type="ECO:0000313" key="1">
    <source>
        <dbReference type="EMBL" id="CAD2081636.1"/>
    </source>
</evidence>
<gene>
    <name evidence="2" type="ORF">HNR41_002277</name>
    <name evidence="1" type="ORF">JEOCOQ751_02082</name>
</gene>
<dbReference type="EMBL" id="JACHFF010000004">
    <property type="protein sequence ID" value="MBB6424291.1"/>
    <property type="molecule type" value="Genomic_DNA"/>
</dbReference>
<dbReference type="Proteomes" id="UP000534001">
    <property type="component" value="Unassembled WGS sequence"/>
</dbReference>
<protein>
    <submittedName>
        <fullName evidence="1">Uncharacterized protein</fullName>
    </submittedName>
</protein>
<sequence length="45" mass="5419">MIINPIKKTQVLFNKLKQTEDKEIGKRYSDANQLLPNCNCRHRYR</sequence>
<evidence type="ECO:0000313" key="4">
    <source>
        <dbReference type="Proteomes" id="UP000545588"/>
    </source>
</evidence>
<dbReference type="Proteomes" id="UP000545588">
    <property type="component" value="Unassembled WGS sequence"/>
</dbReference>
<reference evidence="2 4" key="2">
    <citation type="submission" date="2020-08" db="EMBL/GenBank/DDBJ databases">
        <title>Genomic Encyclopedia of Type Strains, Phase IV (KMG-IV): sequencing the most valuable type-strain genomes for metagenomic binning, comparative biology and taxonomic classification.</title>
        <authorList>
            <person name="Goeker M."/>
        </authorList>
    </citation>
    <scope>NUCLEOTIDE SEQUENCE [LARGE SCALE GENOMIC DNA]</scope>
    <source>
        <strain evidence="2 4">DSM 22419</strain>
    </source>
</reference>
<proteinExistence type="predicted"/>
<accession>A0A6V7RRV8</accession>
<name>A0A6V7RRV8_9STAP</name>
<reference evidence="1 3" key="1">
    <citation type="submission" date="2020-07" db="EMBL/GenBank/DDBJ databases">
        <authorList>
            <person name="Criscuolo A."/>
        </authorList>
    </citation>
    <scope>NUCLEOTIDE SEQUENCE [LARGE SCALE GENOMIC DNA]</scope>
    <source>
        <strain evidence="1">CIP111751</strain>
    </source>
</reference>
<keyword evidence="4" id="KW-1185">Reference proteome</keyword>
<evidence type="ECO:0000313" key="3">
    <source>
        <dbReference type="Proteomes" id="UP000534001"/>
    </source>
</evidence>
<dbReference type="EMBL" id="CAJEWA010000007">
    <property type="protein sequence ID" value="CAD2081636.1"/>
    <property type="molecule type" value="Genomic_DNA"/>
</dbReference>